<dbReference type="SUPFAM" id="SSF51261">
    <property type="entry name" value="Duplicated hybrid motif"/>
    <property type="match status" value="1"/>
</dbReference>
<dbReference type="EMBL" id="JAMXIB010000002">
    <property type="protein sequence ID" value="MCO5724000.1"/>
    <property type="molecule type" value="Genomic_DNA"/>
</dbReference>
<dbReference type="Proteomes" id="UP001206312">
    <property type="component" value="Unassembled WGS sequence"/>
</dbReference>
<dbReference type="InterPro" id="IPR050570">
    <property type="entry name" value="Cell_wall_metabolism_enzyme"/>
</dbReference>
<dbReference type="PANTHER" id="PTHR21666:SF270">
    <property type="entry name" value="MUREIN HYDROLASE ACTIVATOR ENVC"/>
    <property type="match status" value="1"/>
</dbReference>
<dbReference type="InterPro" id="IPR016047">
    <property type="entry name" value="M23ase_b-sheet_dom"/>
</dbReference>
<reference evidence="2 3" key="1">
    <citation type="submission" date="2022-06" db="EMBL/GenBank/DDBJ databases">
        <authorList>
            <person name="Xuan X."/>
        </authorList>
    </citation>
    <scope>NUCLEOTIDE SEQUENCE [LARGE SCALE GENOMIC DNA]</scope>
    <source>
        <strain evidence="2 3">2V75</strain>
    </source>
</reference>
<comment type="caution">
    <text evidence="2">The sequence shown here is derived from an EMBL/GenBank/DDBJ whole genome shotgun (WGS) entry which is preliminary data.</text>
</comment>
<keyword evidence="3" id="KW-1185">Reference proteome</keyword>
<dbReference type="CDD" id="cd12797">
    <property type="entry name" value="M23_peptidase"/>
    <property type="match status" value="1"/>
</dbReference>
<sequence length="214" mass="23413">MKAYPLFGPGLPPDTFREVDLSIANKALGDALRDPASCQRYLDGFLAGSGGRVAYGGYLERRALYQGFSHFNPEGEASREFHLGVDFWAPEGTVVYAPWDGKVHSWANRTEPGDYGPVILLEHTLAGQGLFSLYGHLSEGSLIGLYPGKEFRQGEALASLGGPAENGGYAPHLHFQLIRDPEGYQGDYPGVCARASLEYYRKNCPDPLAYLGYF</sequence>
<dbReference type="InterPro" id="IPR011055">
    <property type="entry name" value="Dup_hybrid_motif"/>
</dbReference>
<dbReference type="PANTHER" id="PTHR21666">
    <property type="entry name" value="PEPTIDASE-RELATED"/>
    <property type="match status" value="1"/>
</dbReference>
<accession>A0ABT1AVA6</accession>
<evidence type="ECO:0000313" key="3">
    <source>
        <dbReference type="Proteomes" id="UP001206312"/>
    </source>
</evidence>
<evidence type="ECO:0000313" key="2">
    <source>
        <dbReference type="EMBL" id="MCO5724000.1"/>
    </source>
</evidence>
<proteinExistence type="predicted"/>
<dbReference type="Pfam" id="PF01551">
    <property type="entry name" value="Peptidase_M23"/>
    <property type="match status" value="1"/>
</dbReference>
<evidence type="ECO:0000259" key="1">
    <source>
        <dbReference type="Pfam" id="PF01551"/>
    </source>
</evidence>
<protein>
    <submittedName>
        <fullName evidence="2">Peptidoglycan DD-metalloendopeptidase family protein</fullName>
    </submittedName>
</protein>
<organism evidence="2 3">
    <name type="scientific">Robiginitalea marina</name>
    <dbReference type="NCBI Taxonomy" id="2954105"/>
    <lineage>
        <taxon>Bacteria</taxon>
        <taxon>Pseudomonadati</taxon>
        <taxon>Bacteroidota</taxon>
        <taxon>Flavobacteriia</taxon>
        <taxon>Flavobacteriales</taxon>
        <taxon>Flavobacteriaceae</taxon>
        <taxon>Robiginitalea</taxon>
    </lineage>
</organism>
<gene>
    <name evidence="2" type="ORF">NG653_03975</name>
</gene>
<name>A0ABT1AVA6_9FLAO</name>
<dbReference type="Gene3D" id="2.70.70.10">
    <property type="entry name" value="Glucose Permease (Domain IIA)"/>
    <property type="match status" value="1"/>
</dbReference>
<dbReference type="RefSeq" id="WP_252740372.1">
    <property type="nucleotide sequence ID" value="NZ_JAMXIB010000002.1"/>
</dbReference>
<feature type="domain" description="M23ase beta-sheet core" evidence="1">
    <location>
        <begin position="81"/>
        <end position="179"/>
    </location>
</feature>